<dbReference type="InterPro" id="IPR009057">
    <property type="entry name" value="Homeodomain-like_sf"/>
</dbReference>
<accession>A0A931B1T3</accession>
<dbReference type="SUPFAM" id="SSF46689">
    <property type="entry name" value="Homeodomain-like"/>
    <property type="match status" value="1"/>
</dbReference>
<evidence type="ECO:0000256" key="1">
    <source>
        <dbReference type="ARBA" id="ARBA00023015"/>
    </source>
</evidence>
<sequence>MLPQPPGVDPRDCIYVGVYRHGTASYHRSGIEVLLEPGDLLIAAKPHVANVLRDRSGEITFFRIPCFYLGGVTWAEVRRAGGLMARGGEGIGSLLSQFLLTLAAQPRAQRAVTGSHLARSVADLAALLVMDLLEQENPTHPTAAAELLARIRSHIEENLMDPSLSPESIARAHFISVRYLHKLFKQEGVTVGHWVRRRRLEACRRELGRSFHRRSSVAAVAQRWGFVSASHFSRVFRDTFGVSPSEWQAHAETLDNPSVVQASGHPN</sequence>
<dbReference type="PANTHER" id="PTHR46796:SF6">
    <property type="entry name" value="ARAC SUBFAMILY"/>
    <property type="match status" value="1"/>
</dbReference>
<proteinExistence type="predicted"/>
<evidence type="ECO:0000256" key="3">
    <source>
        <dbReference type="ARBA" id="ARBA00023163"/>
    </source>
</evidence>
<evidence type="ECO:0000313" key="5">
    <source>
        <dbReference type="EMBL" id="MBF9066458.1"/>
    </source>
</evidence>
<keyword evidence="1" id="KW-0805">Transcription regulation</keyword>
<evidence type="ECO:0000256" key="2">
    <source>
        <dbReference type="ARBA" id="ARBA00023125"/>
    </source>
</evidence>
<dbReference type="InterPro" id="IPR050204">
    <property type="entry name" value="AraC_XylS_family_regulators"/>
</dbReference>
<dbReference type="PRINTS" id="PR00032">
    <property type="entry name" value="HTHARAC"/>
</dbReference>
<name>A0A931B1T3_9ACTN</name>
<dbReference type="Gene3D" id="1.10.10.60">
    <property type="entry name" value="Homeodomain-like"/>
    <property type="match status" value="1"/>
</dbReference>
<keyword evidence="3" id="KW-0804">Transcription</keyword>
<dbReference type="SMART" id="SM00342">
    <property type="entry name" value="HTH_ARAC"/>
    <property type="match status" value="1"/>
</dbReference>
<dbReference type="RefSeq" id="WP_196191662.1">
    <property type="nucleotide sequence ID" value="NZ_JADPRT010000001.1"/>
</dbReference>
<keyword evidence="6" id="KW-1185">Reference proteome</keyword>
<organism evidence="5 6">
    <name type="scientific">Streptacidiphilus fuscans</name>
    <dbReference type="NCBI Taxonomy" id="2789292"/>
    <lineage>
        <taxon>Bacteria</taxon>
        <taxon>Bacillati</taxon>
        <taxon>Actinomycetota</taxon>
        <taxon>Actinomycetes</taxon>
        <taxon>Kitasatosporales</taxon>
        <taxon>Streptomycetaceae</taxon>
        <taxon>Streptacidiphilus</taxon>
    </lineage>
</organism>
<protein>
    <submittedName>
        <fullName evidence="5">Helix-turn-helix domain-containing protein</fullName>
    </submittedName>
</protein>
<dbReference type="Pfam" id="PF12833">
    <property type="entry name" value="HTH_18"/>
    <property type="match status" value="1"/>
</dbReference>
<dbReference type="GO" id="GO:0003700">
    <property type="term" value="F:DNA-binding transcription factor activity"/>
    <property type="evidence" value="ECO:0007669"/>
    <property type="project" value="InterPro"/>
</dbReference>
<dbReference type="AlphaFoldDB" id="A0A931B1T3"/>
<feature type="domain" description="HTH araC/xylS-type" evidence="4">
    <location>
        <begin position="149"/>
        <end position="250"/>
    </location>
</feature>
<dbReference type="PANTHER" id="PTHR46796">
    <property type="entry name" value="HTH-TYPE TRANSCRIPTIONAL ACTIVATOR RHAS-RELATED"/>
    <property type="match status" value="1"/>
</dbReference>
<dbReference type="PROSITE" id="PS01124">
    <property type="entry name" value="HTH_ARAC_FAMILY_2"/>
    <property type="match status" value="1"/>
</dbReference>
<dbReference type="GO" id="GO:0043565">
    <property type="term" value="F:sequence-specific DNA binding"/>
    <property type="evidence" value="ECO:0007669"/>
    <property type="project" value="InterPro"/>
</dbReference>
<dbReference type="InterPro" id="IPR020449">
    <property type="entry name" value="Tscrpt_reg_AraC-type_HTH"/>
</dbReference>
<evidence type="ECO:0000259" key="4">
    <source>
        <dbReference type="PROSITE" id="PS01124"/>
    </source>
</evidence>
<gene>
    <name evidence="5" type="ORF">I2501_00220</name>
</gene>
<dbReference type="Proteomes" id="UP000657385">
    <property type="component" value="Unassembled WGS sequence"/>
</dbReference>
<keyword evidence="2" id="KW-0238">DNA-binding</keyword>
<comment type="caution">
    <text evidence="5">The sequence shown here is derived from an EMBL/GenBank/DDBJ whole genome shotgun (WGS) entry which is preliminary data.</text>
</comment>
<dbReference type="InterPro" id="IPR018060">
    <property type="entry name" value="HTH_AraC"/>
</dbReference>
<dbReference type="EMBL" id="JADPRT010000001">
    <property type="protein sequence ID" value="MBF9066458.1"/>
    <property type="molecule type" value="Genomic_DNA"/>
</dbReference>
<reference evidence="5" key="1">
    <citation type="submission" date="2020-11" db="EMBL/GenBank/DDBJ databases">
        <title>Isolation and identification of active actinomycetes.</title>
        <authorList>
            <person name="Yu B."/>
        </authorList>
    </citation>
    <scope>NUCLEOTIDE SEQUENCE</scope>
    <source>
        <strain evidence="5">NEAU-YB345</strain>
    </source>
</reference>
<evidence type="ECO:0000313" key="6">
    <source>
        <dbReference type="Proteomes" id="UP000657385"/>
    </source>
</evidence>